<feature type="transmembrane region" description="Helical" evidence="1">
    <location>
        <begin position="369"/>
        <end position="390"/>
    </location>
</feature>
<dbReference type="Proteomes" id="UP000002027">
    <property type="component" value="Chromosome 1"/>
</dbReference>
<dbReference type="SUPFAM" id="SSF109604">
    <property type="entry name" value="HD-domain/PDEase-like"/>
    <property type="match status" value="1"/>
</dbReference>
<evidence type="ECO:0000259" key="2">
    <source>
        <dbReference type="SMART" id="SM00471"/>
    </source>
</evidence>
<dbReference type="FunCoup" id="D1C258">
    <property type="interactions" value="17"/>
</dbReference>
<keyword evidence="1" id="KW-0812">Transmembrane</keyword>
<evidence type="ECO:0000313" key="3">
    <source>
        <dbReference type="EMBL" id="ACZ38325.1"/>
    </source>
</evidence>
<organism evidence="3 4">
    <name type="scientific">Sphaerobacter thermophilus (strain ATCC 49802 / DSM 20745 / KCCM 41009 / NCIMB 13125 / S 6022)</name>
    <dbReference type="NCBI Taxonomy" id="479434"/>
    <lineage>
        <taxon>Bacteria</taxon>
        <taxon>Pseudomonadati</taxon>
        <taxon>Thermomicrobiota</taxon>
        <taxon>Thermomicrobia</taxon>
        <taxon>Sphaerobacterales</taxon>
        <taxon>Sphaerobacterineae</taxon>
        <taxon>Sphaerobacteraceae</taxon>
        <taxon>Sphaerobacter</taxon>
    </lineage>
</organism>
<dbReference type="RefSeq" id="WP_012871372.1">
    <property type="nucleotide sequence ID" value="NC_013523.1"/>
</dbReference>
<keyword evidence="3" id="KW-0675">Receptor</keyword>
<feature type="transmembrane region" description="Helical" evidence="1">
    <location>
        <begin position="402"/>
        <end position="424"/>
    </location>
</feature>
<dbReference type="InterPro" id="IPR003607">
    <property type="entry name" value="HD/PDEase_dom"/>
</dbReference>
<dbReference type="Pfam" id="PF07697">
    <property type="entry name" value="7TMR-HDED"/>
    <property type="match status" value="1"/>
</dbReference>
<dbReference type="HOGENOM" id="CLU_015767_1_2_0"/>
<sequence>MAFGLALLAILVLVLYATWESDALTLKVGQIADRTLKAPRTATFVSETRTEAKRQEAYDDVRNIVLRTDPAVAPNQTAALRQALTAIDTVRSDRNQERTRAVDRIRGTVEGLTAEEAQAILSLSDESWARVRSEAERLLDTALMNQIRAEDVAEVKEQMLSRASLFLSNPERQLAAALSRPFVQANVHVDEERTQAAREAAAQAVEPVYVTVQEGEVIVRDGDPVTREAMEKLEYFELLSPSETWDQFFGVVSLLLLLTSALVLYLYRVAPADWQARHLILVGLVILVPVVVGRFVLGHPDLRYMFPAAAAAMLLAILIDFQIAAVIGGVIGLYLGIISGTSYEIAFITFVASVAGSAVIWRADRTMTFLWAGGAVALATGASATLFALVSGNLDMMRFGSLMVDGAVNGALAASLTFLSFSLFGRVFGITTHLQLLELAHPNQPLLYRLAREAPGTYHHSIVVSNLAESAVEVVGGDPLFARVAVLYHDIGKVLRPSFFVENQANRANVHEALDPRTSARIIQEHVSDGVRLARKARLPQPIIDVIQQHHGTTLIKYFYNRALNSGEDVEESEFRYPGPRPQTREAGIIMLADSVEAAVRAAAQAGRLFEEGAEGNGTGGERRTGKLAEIVDSVIRERLDDGQLDECDLTLKQIELVRQTFISILEGIYHPRIEYPELKRVAGTSLAPEATATEAPS</sequence>
<dbReference type="Pfam" id="PF01966">
    <property type="entry name" value="HD"/>
    <property type="match status" value="1"/>
</dbReference>
<name>D1C258_SPHTD</name>
<gene>
    <name evidence="3" type="ordered locus">Sthe_0888</name>
</gene>
<dbReference type="CDD" id="cd00077">
    <property type="entry name" value="HDc"/>
    <property type="match status" value="1"/>
</dbReference>
<keyword evidence="3" id="KW-0378">Hydrolase</keyword>
<dbReference type="InterPro" id="IPR011624">
    <property type="entry name" value="Metal-dep_PHydrolase_7TM_extra"/>
</dbReference>
<dbReference type="PANTHER" id="PTHR36442:SF1">
    <property type="entry name" value="CYCLIC-DI-AMP PHOSPHODIESTERASE PGPH"/>
    <property type="match status" value="1"/>
</dbReference>
<dbReference type="InterPro" id="IPR011621">
    <property type="entry name" value="Metal-dep_PHydrolase_7TM_intra"/>
</dbReference>
<feature type="domain" description="HD/PDEase" evidence="2">
    <location>
        <begin position="453"/>
        <end position="608"/>
    </location>
</feature>
<feature type="transmembrane region" description="Helical" evidence="1">
    <location>
        <begin position="309"/>
        <end position="338"/>
    </location>
</feature>
<reference evidence="3 4" key="2">
    <citation type="journal article" date="2010" name="Stand. Genomic Sci.">
        <title>Complete genome sequence of Desulfohalobium retbaense type strain (HR(100)).</title>
        <authorList>
            <person name="Spring S."/>
            <person name="Nolan M."/>
            <person name="Lapidus A."/>
            <person name="Glavina Del Rio T."/>
            <person name="Copeland A."/>
            <person name="Tice H."/>
            <person name="Cheng J.F."/>
            <person name="Lucas S."/>
            <person name="Land M."/>
            <person name="Chen F."/>
            <person name="Bruce D."/>
            <person name="Goodwin L."/>
            <person name="Pitluck S."/>
            <person name="Ivanova N."/>
            <person name="Mavromatis K."/>
            <person name="Mikhailova N."/>
            <person name="Pati A."/>
            <person name="Chen A."/>
            <person name="Palaniappan K."/>
            <person name="Hauser L."/>
            <person name="Chang Y.J."/>
            <person name="Jeffries C.D."/>
            <person name="Munk C."/>
            <person name="Kiss H."/>
            <person name="Chain P."/>
            <person name="Han C."/>
            <person name="Brettin T."/>
            <person name="Detter J.C."/>
            <person name="Schuler E."/>
            <person name="Goker M."/>
            <person name="Rohde M."/>
            <person name="Bristow J."/>
            <person name="Eisen J.A."/>
            <person name="Markowitz V."/>
            <person name="Hugenholtz P."/>
            <person name="Kyrpides N.C."/>
            <person name="Klenk H.P."/>
        </authorList>
    </citation>
    <scope>NUCLEOTIDE SEQUENCE [LARGE SCALE GENOMIC DNA]</scope>
    <source>
        <strain evidence="4">ATCC 49802 / DSM 20745 / S 6022</strain>
    </source>
</reference>
<dbReference type="GO" id="GO:0016787">
    <property type="term" value="F:hydrolase activity"/>
    <property type="evidence" value="ECO:0007669"/>
    <property type="project" value="UniProtKB-KW"/>
</dbReference>
<reference evidence="4" key="1">
    <citation type="submission" date="2009-11" db="EMBL/GenBank/DDBJ databases">
        <title>The complete chromosome 1 of Sphaerobacter thermophilus DSM 20745.</title>
        <authorList>
            <person name="Lucas S."/>
            <person name="Copeland A."/>
            <person name="Lapidus A."/>
            <person name="Glavina del Rio T."/>
            <person name="Dalin E."/>
            <person name="Tice H."/>
            <person name="Bruce D."/>
            <person name="Goodwin L."/>
            <person name="Pitluck S."/>
            <person name="Kyrpides N."/>
            <person name="Mavromatis K."/>
            <person name="Ivanova N."/>
            <person name="Mikhailova N."/>
            <person name="LaButti K.M."/>
            <person name="Clum A."/>
            <person name="Sun H.I."/>
            <person name="Brettin T."/>
            <person name="Detter J.C."/>
            <person name="Han C."/>
            <person name="Larimer F."/>
            <person name="Land M."/>
            <person name="Hauser L."/>
            <person name="Markowitz V."/>
            <person name="Cheng J.F."/>
            <person name="Hugenholtz P."/>
            <person name="Woyke T."/>
            <person name="Wu D."/>
            <person name="Steenblock K."/>
            <person name="Schneider S."/>
            <person name="Pukall R."/>
            <person name="Goeker M."/>
            <person name="Klenk H.P."/>
            <person name="Eisen J.A."/>
        </authorList>
    </citation>
    <scope>NUCLEOTIDE SEQUENCE [LARGE SCALE GENOMIC DNA]</scope>
    <source>
        <strain evidence="4">ATCC 49802 / DSM 20745 / S 6022</strain>
    </source>
</reference>
<keyword evidence="4" id="KW-1185">Reference proteome</keyword>
<accession>D1C258</accession>
<dbReference type="SMART" id="SM00471">
    <property type="entry name" value="HDc"/>
    <property type="match status" value="1"/>
</dbReference>
<dbReference type="EMBL" id="CP001823">
    <property type="protein sequence ID" value="ACZ38325.1"/>
    <property type="molecule type" value="Genomic_DNA"/>
</dbReference>
<dbReference type="eggNOG" id="COG1480">
    <property type="taxonomic scope" value="Bacteria"/>
</dbReference>
<proteinExistence type="predicted"/>
<keyword evidence="1" id="KW-1133">Transmembrane helix</keyword>
<dbReference type="InterPro" id="IPR052722">
    <property type="entry name" value="PgpH_phosphodiesterase"/>
</dbReference>
<feature type="transmembrane region" description="Helical" evidence="1">
    <location>
        <begin position="279"/>
        <end position="297"/>
    </location>
</feature>
<dbReference type="InterPro" id="IPR006675">
    <property type="entry name" value="HDIG_dom"/>
</dbReference>
<dbReference type="AlphaFoldDB" id="D1C258"/>
<protein>
    <submittedName>
        <fullName evidence="3">7TM receptor with intracellular metal dependent phosphohydrolase</fullName>
    </submittedName>
</protein>
<dbReference type="PANTHER" id="PTHR36442">
    <property type="entry name" value="CYCLIC-DI-AMP PHOSPHODIESTERASE PGPH"/>
    <property type="match status" value="1"/>
</dbReference>
<dbReference type="KEGG" id="sti:Sthe_0888"/>
<feature type="transmembrane region" description="Helical" evidence="1">
    <location>
        <begin position="345"/>
        <end position="363"/>
    </location>
</feature>
<dbReference type="Pfam" id="PF07698">
    <property type="entry name" value="7TM-7TMR_HD"/>
    <property type="match status" value="1"/>
</dbReference>
<dbReference type="Gene3D" id="1.10.3210.10">
    <property type="entry name" value="Hypothetical protein af1432"/>
    <property type="match status" value="1"/>
</dbReference>
<feature type="transmembrane region" description="Helical" evidence="1">
    <location>
        <begin position="248"/>
        <end position="267"/>
    </location>
</feature>
<evidence type="ECO:0000313" key="4">
    <source>
        <dbReference type="Proteomes" id="UP000002027"/>
    </source>
</evidence>
<dbReference type="InParanoid" id="D1C258"/>
<keyword evidence="1" id="KW-0472">Membrane</keyword>
<evidence type="ECO:0000256" key="1">
    <source>
        <dbReference type="SAM" id="Phobius"/>
    </source>
</evidence>
<dbReference type="STRING" id="479434.Sthe_0888"/>
<dbReference type="NCBIfam" id="TIGR00277">
    <property type="entry name" value="HDIG"/>
    <property type="match status" value="1"/>
</dbReference>
<dbReference type="InterPro" id="IPR006674">
    <property type="entry name" value="HD_domain"/>
</dbReference>